<sequence>MLTHACGSLGEDLTATPLALCETDNRHRQCETKRKNKRSLSNRTGDHWEFGLRLHTLSLFELLLYDCTAWTHIRSYTNNVPGLMIFLCILLYIVANLLLMLRCYCNYALLIISFYICICYTLYLFCLCTYPFFNGKSPINVIMTSHHTDSRHFWV</sequence>
<protein>
    <submittedName>
        <fullName evidence="2">Uncharacterized protein</fullName>
    </submittedName>
</protein>
<organism evidence="2">
    <name type="scientific">Xenopus laevis</name>
    <name type="common">African clawed frog</name>
    <dbReference type="NCBI Taxonomy" id="8355"/>
    <lineage>
        <taxon>Eukaryota</taxon>
        <taxon>Metazoa</taxon>
        <taxon>Chordata</taxon>
        <taxon>Craniata</taxon>
        <taxon>Vertebrata</taxon>
        <taxon>Euteleostomi</taxon>
        <taxon>Amphibia</taxon>
        <taxon>Batrachia</taxon>
        <taxon>Anura</taxon>
        <taxon>Pipoidea</taxon>
        <taxon>Pipidae</taxon>
        <taxon>Xenopodinae</taxon>
        <taxon>Xenopus</taxon>
        <taxon>Xenopus</taxon>
    </lineage>
</organism>
<proteinExistence type="predicted"/>
<reference evidence="2" key="1">
    <citation type="submission" date="2016-05" db="EMBL/GenBank/DDBJ databases">
        <title>WGS assembly of Xenopus laevis.</title>
        <authorList>
            <person name="Session A."/>
            <person name="Uno Y."/>
            <person name="Kwon T."/>
            <person name="Chapman J."/>
            <person name="Toyoda A."/>
            <person name="Takahashi S."/>
            <person name="Fukui A."/>
            <person name="Hikosaka A."/>
            <person name="Putnam N."/>
            <person name="Stites J."/>
            <person name="Van Heeringen S."/>
            <person name="Quigley I."/>
            <person name="Heinz S."/>
            <person name="Hellsten U."/>
            <person name="Lyons J."/>
            <person name="Suzuki A."/>
            <person name="Kondo M."/>
            <person name="Ogino H."/>
            <person name="Ochi H."/>
            <person name="Bogdanovic O."/>
            <person name="Lister R."/>
            <person name="Georgiou G."/>
            <person name="Paranjpe S."/>
            <person name="Van Kruijsbergen I."/>
            <person name="Mozaffari S."/>
            <person name="Shu S."/>
            <person name="Schmutz J."/>
            <person name="Jenkins J."/>
            <person name="Grimwood J."/>
            <person name="Carlson J."/>
            <person name="Mitros T."/>
            <person name="Simakov O."/>
            <person name="Heald R."/>
            <person name="Miller K."/>
            <person name="Haudenschild C."/>
            <person name="Kuroki Y."/>
            <person name="Tanaka T."/>
            <person name="Michiue T."/>
            <person name="Watanabe M."/>
            <person name="Kinoshita T."/>
            <person name="Ohta Y."/>
            <person name="Mawaribuchi S."/>
            <person name="Suzuki Y."/>
            <person name="Haramoto Y."/>
            <person name="Yamamoto T."/>
            <person name="Takagi C."/>
            <person name="Kitzman J."/>
            <person name="Shendure J."/>
            <person name="Nakayama T."/>
            <person name="Izutsu Y."/>
            <person name="Robert J."/>
            <person name="Dichmann D."/>
            <person name="Flajnik M."/>
            <person name="Houston D."/>
            <person name="Marcotte E."/>
            <person name="Wallingford J."/>
            <person name="Ito Y."/>
            <person name="Asashima M."/>
            <person name="Ueno N."/>
            <person name="Matsuda Y."/>
            <person name="Jan Veenstra G."/>
            <person name="Fujiyama A."/>
            <person name="Harland R."/>
            <person name="Taira M."/>
            <person name="Rokhsar D.S."/>
        </authorList>
    </citation>
    <scope>NUCLEOTIDE SEQUENCE</scope>
    <source>
        <strain evidence="2">J</strain>
        <tissue evidence="2">Blood</tissue>
    </source>
</reference>
<feature type="transmembrane region" description="Helical" evidence="1">
    <location>
        <begin position="107"/>
        <end position="133"/>
    </location>
</feature>
<name>A0A974BP74_XENLA</name>
<dbReference type="EMBL" id="KV479104">
    <property type="protein sequence ID" value="OCT55649.1"/>
    <property type="molecule type" value="Genomic_DNA"/>
</dbReference>
<evidence type="ECO:0000313" key="2">
    <source>
        <dbReference type="EMBL" id="OCT55649.1"/>
    </source>
</evidence>
<feature type="transmembrane region" description="Helical" evidence="1">
    <location>
        <begin position="83"/>
        <end position="101"/>
    </location>
</feature>
<dbReference type="AlphaFoldDB" id="A0A974BP74"/>
<accession>A0A974BP74</accession>
<keyword evidence="1" id="KW-1133">Transmembrane helix</keyword>
<dbReference type="Proteomes" id="UP000694892">
    <property type="component" value="Unassembled WGS sequence"/>
</dbReference>
<keyword evidence="1" id="KW-0812">Transmembrane</keyword>
<keyword evidence="1" id="KW-0472">Membrane</keyword>
<evidence type="ECO:0000256" key="1">
    <source>
        <dbReference type="SAM" id="Phobius"/>
    </source>
</evidence>
<gene>
    <name evidence="2" type="ORF">XELAEV_18000291mg</name>
</gene>